<keyword evidence="1" id="KW-0472">Membrane</keyword>
<keyword evidence="1" id="KW-0812">Transmembrane</keyword>
<evidence type="ECO:0000313" key="2">
    <source>
        <dbReference type="EMBL" id="MFC5466247.1"/>
    </source>
</evidence>
<comment type="caution">
    <text evidence="2">The sequence shown here is derived from an EMBL/GenBank/DDBJ whole genome shotgun (WGS) entry which is preliminary data.</text>
</comment>
<accession>A0ABW0LMM3</accession>
<dbReference type="EMBL" id="JBHSMC010000023">
    <property type="protein sequence ID" value="MFC5466247.1"/>
    <property type="molecule type" value="Genomic_DNA"/>
</dbReference>
<gene>
    <name evidence="2" type="ORF">ACFPM4_16130</name>
</gene>
<name>A0ABW0LMM3_9BACI</name>
<proteinExistence type="predicted"/>
<dbReference type="Proteomes" id="UP001596147">
    <property type="component" value="Unassembled WGS sequence"/>
</dbReference>
<dbReference type="RefSeq" id="WP_382353996.1">
    <property type="nucleotide sequence ID" value="NZ_JBHSMC010000023.1"/>
</dbReference>
<organism evidence="2 3">
    <name type="scientific">Lederbergia graminis</name>
    <dbReference type="NCBI Taxonomy" id="735518"/>
    <lineage>
        <taxon>Bacteria</taxon>
        <taxon>Bacillati</taxon>
        <taxon>Bacillota</taxon>
        <taxon>Bacilli</taxon>
        <taxon>Bacillales</taxon>
        <taxon>Bacillaceae</taxon>
        <taxon>Lederbergia</taxon>
    </lineage>
</organism>
<dbReference type="Pfam" id="PF16079">
    <property type="entry name" value="Phage_holin_5_2"/>
    <property type="match status" value="1"/>
</dbReference>
<protein>
    <submittedName>
        <fullName evidence="2">Phage holin family protein</fullName>
    </submittedName>
</protein>
<evidence type="ECO:0000313" key="3">
    <source>
        <dbReference type="Proteomes" id="UP001596147"/>
    </source>
</evidence>
<feature type="transmembrane region" description="Helical" evidence="1">
    <location>
        <begin position="7"/>
        <end position="28"/>
    </location>
</feature>
<reference evidence="3" key="1">
    <citation type="journal article" date="2019" name="Int. J. Syst. Evol. Microbiol.">
        <title>The Global Catalogue of Microorganisms (GCM) 10K type strain sequencing project: providing services to taxonomists for standard genome sequencing and annotation.</title>
        <authorList>
            <consortium name="The Broad Institute Genomics Platform"/>
            <consortium name="The Broad Institute Genome Sequencing Center for Infectious Disease"/>
            <person name="Wu L."/>
            <person name="Ma J."/>
        </authorList>
    </citation>
    <scope>NUCLEOTIDE SEQUENCE [LARGE SCALE GENOMIC DNA]</scope>
    <source>
        <strain evidence="3">CGMCC 1.12237</strain>
    </source>
</reference>
<keyword evidence="3" id="KW-1185">Reference proteome</keyword>
<dbReference type="InterPro" id="IPR032111">
    <property type="entry name" value="Clostridium_phage_holin"/>
</dbReference>
<keyword evidence="1" id="KW-1133">Transmembrane helix</keyword>
<feature type="transmembrane region" description="Helical" evidence="1">
    <location>
        <begin position="34"/>
        <end position="53"/>
    </location>
</feature>
<evidence type="ECO:0000256" key="1">
    <source>
        <dbReference type="SAM" id="Phobius"/>
    </source>
</evidence>
<sequence>MEYLKIYIYPETLILIPTLYFLGLFLYQTPNIPYWLQTWIKLIFAVISCLLYFGMDIRSVIQGILVTGAEIILRETIHHHFTNFYDRSANKKAKEEQNEVNE</sequence>